<dbReference type="GO" id="GO:0050660">
    <property type="term" value="F:flavin adenine dinucleotide binding"/>
    <property type="evidence" value="ECO:0007669"/>
    <property type="project" value="InterPro"/>
</dbReference>
<dbReference type="InterPro" id="IPR013107">
    <property type="entry name" value="Acyl-CoA_DH_C"/>
</dbReference>
<dbReference type="SUPFAM" id="SSF56645">
    <property type="entry name" value="Acyl-CoA dehydrogenase NM domain-like"/>
    <property type="match status" value="1"/>
</dbReference>
<protein>
    <submittedName>
        <fullName evidence="6">Ccyl-CoA dehydrogenase type 2 domain protein</fullName>
    </submittedName>
</protein>
<dbReference type="Gene3D" id="1.20.140.10">
    <property type="entry name" value="Butyryl-CoA Dehydrogenase, subunit A, domain 3"/>
    <property type="match status" value="1"/>
</dbReference>
<dbReference type="InterPro" id="IPR006091">
    <property type="entry name" value="Acyl-CoA_Oxase/DH_mid-dom"/>
</dbReference>
<keyword evidence="2" id="KW-0560">Oxidoreductase</keyword>
<evidence type="ECO:0000259" key="4">
    <source>
        <dbReference type="Pfam" id="PF02771"/>
    </source>
</evidence>
<reference evidence="6 7" key="1">
    <citation type="journal article" date="2009" name="Stand. Genomic Sci.">
        <title>Complete genome sequence of Catenulispora acidiphila type strain (ID 139908).</title>
        <authorList>
            <person name="Copeland A."/>
            <person name="Lapidus A."/>
            <person name="Glavina Del Rio T."/>
            <person name="Nolan M."/>
            <person name="Lucas S."/>
            <person name="Chen F."/>
            <person name="Tice H."/>
            <person name="Cheng J.F."/>
            <person name="Bruce D."/>
            <person name="Goodwin L."/>
            <person name="Pitluck S."/>
            <person name="Mikhailova N."/>
            <person name="Pati A."/>
            <person name="Ivanova N."/>
            <person name="Mavromatis K."/>
            <person name="Chen A."/>
            <person name="Palaniappan K."/>
            <person name="Chain P."/>
            <person name="Land M."/>
            <person name="Hauser L."/>
            <person name="Chang Y.J."/>
            <person name="Jeffries C.D."/>
            <person name="Chertkov O."/>
            <person name="Brettin T."/>
            <person name="Detter J.C."/>
            <person name="Han C."/>
            <person name="Ali Z."/>
            <person name="Tindall B.J."/>
            <person name="Goker M."/>
            <person name="Bristow J."/>
            <person name="Eisen J.A."/>
            <person name="Markowitz V."/>
            <person name="Hugenholtz P."/>
            <person name="Kyrpides N.C."/>
            <person name="Klenk H.P."/>
        </authorList>
    </citation>
    <scope>NUCLEOTIDE SEQUENCE [LARGE SCALE GENOMIC DNA]</scope>
    <source>
        <strain evidence="7">DSM 44928 / JCM 14897 / NBRC 102108 / NRRL B-24433 / ID139908</strain>
    </source>
</reference>
<dbReference type="Pfam" id="PF02770">
    <property type="entry name" value="Acyl-CoA_dh_M"/>
    <property type="match status" value="1"/>
</dbReference>
<dbReference type="InterPro" id="IPR052547">
    <property type="entry name" value="Mito_Isobutyryl-CoADH"/>
</dbReference>
<dbReference type="Gene3D" id="1.10.540.10">
    <property type="entry name" value="Acyl-CoA dehydrogenase/oxidase, N-terminal domain"/>
    <property type="match status" value="1"/>
</dbReference>
<evidence type="ECO:0000259" key="3">
    <source>
        <dbReference type="Pfam" id="PF02770"/>
    </source>
</evidence>
<dbReference type="Pfam" id="PF08028">
    <property type="entry name" value="Acyl-CoA_dh_2"/>
    <property type="match status" value="1"/>
</dbReference>
<proteinExistence type="predicted"/>
<dbReference type="EMBL" id="CP001700">
    <property type="protein sequence ID" value="ACU71683.1"/>
    <property type="molecule type" value="Genomic_DNA"/>
</dbReference>
<dbReference type="InterPro" id="IPR009100">
    <property type="entry name" value="AcylCoA_DH/oxidase_NM_dom_sf"/>
</dbReference>
<dbReference type="STRING" id="479433.Caci_2770"/>
<dbReference type="InParanoid" id="C7Q108"/>
<evidence type="ECO:0000259" key="5">
    <source>
        <dbReference type="Pfam" id="PF08028"/>
    </source>
</evidence>
<feature type="domain" description="Acyl-CoA dehydrogenase/oxidase N-terminal" evidence="4">
    <location>
        <begin position="31"/>
        <end position="102"/>
    </location>
</feature>
<accession>C7Q108</accession>
<dbReference type="AlphaFoldDB" id="C7Q108"/>
<dbReference type="InterPro" id="IPR046373">
    <property type="entry name" value="Acyl-CoA_Oxase/DH_mid-dom_sf"/>
</dbReference>
<dbReference type="InterPro" id="IPR013786">
    <property type="entry name" value="AcylCoA_DH/ox_N"/>
</dbReference>
<evidence type="ECO:0000256" key="1">
    <source>
        <dbReference type="ARBA" id="ARBA00022630"/>
    </source>
</evidence>
<keyword evidence="7" id="KW-1185">Reference proteome</keyword>
<feature type="domain" description="Acyl-CoA dehydrogenase C-terminal" evidence="5">
    <location>
        <begin position="256"/>
        <end position="377"/>
    </location>
</feature>
<feature type="domain" description="Acyl-CoA oxidase/dehydrogenase middle" evidence="3">
    <location>
        <begin position="136"/>
        <end position="226"/>
    </location>
</feature>
<dbReference type="RefSeq" id="WP_012786976.1">
    <property type="nucleotide sequence ID" value="NC_013131.1"/>
</dbReference>
<dbReference type="Pfam" id="PF02771">
    <property type="entry name" value="Acyl-CoA_dh_N"/>
    <property type="match status" value="1"/>
</dbReference>
<gene>
    <name evidence="6" type="ordered locus">Caci_2770</name>
</gene>
<organism evidence="6 7">
    <name type="scientific">Catenulispora acidiphila (strain DSM 44928 / JCM 14897 / NBRC 102108 / NRRL B-24433 / ID139908)</name>
    <dbReference type="NCBI Taxonomy" id="479433"/>
    <lineage>
        <taxon>Bacteria</taxon>
        <taxon>Bacillati</taxon>
        <taxon>Actinomycetota</taxon>
        <taxon>Actinomycetes</taxon>
        <taxon>Catenulisporales</taxon>
        <taxon>Catenulisporaceae</taxon>
        <taxon>Catenulispora</taxon>
    </lineage>
</organism>
<dbReference type="PANTHER" id="PTHR43831:SF1">
    <property type="entry name" value="ISOBUTYRYL-COA DEHYDROGENASE, MITOCHONDRIAL"/>
    <property type="match status" value="1"/>
</dbReference>
<evidence type="ECO:0000313" key="7">
    <source>
        <dbReference type="Proteomes" id="UP000000851"/>
    </source>
</evidence>
<dbReference type="eggNOG" id="COG1960">
    <property type="taxonomic scope" value="Bacteria"/>
</dbReference>
<dbReference type="InterPro" id="IPR037069">
    <property type="entry name" value="AcylCoA_DH/ox_N_sf"/>
</dbReference>
<dbReference type="GO" id="GO:0016627">
    <property type="term" value="F:oxidoreductase activity, acting on the CH-CH group of donors"/>
    <property type="evidence" value="ECO:0007669"/>
    <property type="project" value="InterPro"/>
</dbReference>
<dbReference type="CDD" id="cd00567">
    <property type="entry name" value="ACAD"/>
    <property type="match status" value="1"/>
</dbReference>
<dbReference type="PIRSF" id="PIRSF016578">
    <property type="entry name" value="HsaA"/>
    <property type="match status" value="1"/>
</dbReference>
<sequence>MTTTTTDPAPIPPAVELIPPAFDQLPEVTAFLAAHAEEHDRQASFPFDGVERVHRAGLLTATVGERHGGAGVRLAGTVRILRALGAGDPSVALVSAMTLFTHALQDSNPTWPQEYYRRLLAESSGAPALVNALRVEPDLGTPARGGLPATTARADGGDWVLTGRKIFSTGAPGLRWLAVWARTDEEPPRVGSFLVPADTAGLSVEPTWDHLGLRASGSHDVILDRVRIPREATAGLADPVADPRRDPALIAWNNLGLTALYLGVAEAARDWLIGFLHERTPSALGRPLATLPRFQAEVGEIEAALAGALTLVEALAERVDAGDRRAAETSGAAKLIGTRAAIGAVERAVALIGNNALTRRNPLERHLRDVLCSRVHTPQDDTITASLGAAALARPTDDPAKNRPAE</sequence>
<keyword evidence="1" id="KW-0285">Flavoprotein</keyword>
<evidence type="ECO:0000313" key="6">
    <source>
        <dbReference type="EMBL" id="ACU71683.1"/>
    </source>
</evidence>
<dbReference type="PANTHER" id="PTHR43831">
    <property type="entry name" value="ISOBUTYRYL-COA DEHYDROGENASE"/>
    <property type="match status" value="1"/>
</dbReference>
<dbReference type="KEGG" id="cai:Caci_2770"/>
<dbReference type="SUPFAM" id="SSF47203">
    <property type="entry name" value="Acyl-CoA dehydrogenase C-terminal domain-like"/>
    <property type="match status" value="1"/>
</dbReference>
<dbReference type="Gene3D" id="2.40.110.10">
    <property type="entry name" value="Butyryl-CoA Dehydrogenase, subunit A, domain 2"/>
    <property type="match status" value="1"/>
</dbReference>
<evidence type="ECO:0000256" key="2">
    <source>
        <dbReference type="ARBA" id="ARBA00023002"/>
    </source>
</evidence>
<dbReference type="Proteomes" id="UP000000851">
    <property type="component" value="Chromosome"/>
</dbReference>
<name>C7Q108_CATAD</name>
<dbReference type="HOGENOM" id="CLU_018204_3_2_11"/>
<dbReference type="InterPro" id="IPR036250">
    <property type="entry name" value="AcylCo_DH-like_C"/>
</dbReference>